<protein>
    <submittedName>
        <fullName evidence="2">PadR family transcriptional regulator PadR</fullName>
    </submittedName>
</protein>
<dbReference type="EMBL" id="JAUSSU010000009">
    <property type="protein sequence ID" value="MDQ0115017.1"/>
    <property type="molecule type" value="Genomic_DNA"/>
</dbReference>
<dbReference type="Gene3D" id="1.10.10.10">
    <property type="entry name" value="Winged helix-like DNA-binding domain superfamily/Winged helix DNA-binding domain"/>
    <property type="match status" value="1"/>
</dbReference>
<name>A0ABT9U701_PAEHA</name>
<evidence type="ECO:0000313" key="3">
    <source>
        <dbReference type="Proteomes" id="UP001229346"/>
    </source>
</evidence>
<dbReference type="PANTHER" id="PTHR33169:SF25">
    <property type="entry name" value="DNA-BINDING PROTEIN YIZB-RELATED"/>
    <property type="match status" value="1"/>
</dbReference>
<proteinExistence type="predicted"/>
<dbReference type="Proteomes" id="UP001229346">
    <property type="component" value="Unassembled WGS sequence"/>
</dbReference>
<sequence length="119" mass="14034">MSLRSQLLKGILEGCILSIIDKEMVYGYELSQKLQQFGLNDVSEGSIYPILLRLQKEKMIKGEVRASPTGPKRKYYQLTYLGKEALYEFQQEWKNIQKPVEIMLNRRVDDERQRFDSIE</sequence>
<comment type="caution">
    <text evidence="2">The sequence shown here is derived from an EMBL/GenBank/DDBJ whole genome shotgun (WGS) entry which is preliminary data.</text>
</comment>
<dbReference type="InterPro" id="IPR005149">
    <property type="entry name" value="Tscrpt_reg_PadR_N"/>
</dbReference>
<reference evidence="2 3" key="1">
    <citation type="submission" date="2023-07" db="EMBL/GenBank/DDBJ databases">
        <title>Sorghum-associated microbial communities from plants grown in Nebraska, USA.</title>
        <authorList>
            <person name="Schachtman D."/>
        </authorList>
    </citation>
    <scope>NUCLEOTIDE SEQUENCE [LARGE SCALE GENOMIC DNA]</scope>
    <source>
        <strain evidence="2 3">CC482</strain>
    </source>
</reference>
<dbReference type="SUPFAM" id="SSF46785">
    <property type="entry name" value="Winged helix' DNA-binding domain"/>
    <property type="match status" value="1"/>
</dbReference>
<dbReference type="InterPro" id="IPR036390">
    <property type="entry name" value="WH_DNA-bd_sf"/>
</dbReference>
<dbReference type="InterPro" id="IPR036388">
    <property type="entry name" value="WH-like_DNA-bd_sf"/>
</dbReference>
<accession>A0ABT9U701</accession>
<feature type="domain" description="Transcription regulator PadR N-terminal" evidence="1">
    <location>
        <begin position="16"/>
        <end position="86"/>
    </location>
</feature>
<organism evidence="2 3">
    <name type="scientific">Paenibacillus harenae</name>
    <dbReference type="NCBI Taxonomy" id="306543"/>
    <lineage>
        <taxon>Bacteria</taxon>
        <taxon>Bacillati</taxon>
        <taxon>Bacillota</taxon>
        <taxon>Bacilli</taxon>
        <taxon>Bacillales</taxon>
        <taxon>Paenibacillaceae</taxon>
        <taxon>Paenibacillus</taxon>
    </lineage>
</organism>
<keyword evidence="3" id="KW-1185">Reference proteome</keyword>
<dbReference type="Pfam" id="PF03551">
    <property type="entry name" value="PadR"/>
    <property type="match status" value="1"/>
</dbReference>
<dbReference type="RefSeq" id="WP_307206509.1">
    <property type="nucleotide sequence ID" value="NZ_JAUSSU010000009.1"/>
</dbReference>
<evidence type="ECO:0000259" key="1">
    <source>
        <dbReference type="Pfam" id="PF03551"/>
    </source>
</evidence>
<evidence type="ECO:0000313" key="2">
    <source>
        <dbReference type="EMBL" id="MDQ0115017.1"/>
    </source>
</evidence>
<dbReference type="PANTHER" id="PTHR33169">
    <property type="entry name" value="PADR-FAMILY TRANSCRIPTIONAL REGULATOR"/>
    <property type="match status" value="1"/>
</dbReference>
<gene>
    <name evidence="2" type="ORF">J2T15_004474</name>
</gene>
<dbReference type="InterPro" id="IPR052509">
    <property type="entry name" value="Metal_resp_DNA-bind_regulator"/>
</dbReference>